<dbReference type="Proteomes" id="UP001576780">
    <property type="component" value="Unassembled WGS sequence"/>
</dbReference>
<sequence>MTTTVALSYRNCGIITNPFTQRAHLVGSDILTAIVFKMLNNARKK</sequence>
<proteinExistence type="predicted"/>
<gene>
    <name evidence="1" type="ORF">ACE1CA_35490</name>
</gene>
<name>A0ABV4WYE5_9CYAN</name>
<reference evidence="1 2" key="1">
    <citation type="submission" date="2024-09" db="EMBL/GenBank/DDBJ databases">
        <title>Floridaenema gen nov. (Aerosakkonemataceae, Aerosakkonematales ord. nov., Cyanobacteria) from benthic tropical and subtropical fresh waters, with the description of four new species.</title>
        <authorList>
            <person name="Moretto J.A."/>
            <person name="Berthold D.E."/>
            <person name="Lefler F.W."/>
            <person name="Huang I.-S."/>
            <person name="Laughinghouse H. IV."/>
        </authorList>
    </citation>
    <scope>NUCLEOTIDE SEQUENCE [LARGE SCALE GENOMIC DNA]</scope>
    <source>
        <strain evidence="1 2">BLCC-F167</strain>
    </source>
</reference>
<evidence type="ECO:0000313" key="1">
    <source>
        <dbReference type="EMBL" id="MFB2839822.1"/>
    </source>
</evidence>
<accession>A0ABV4WYE5</accession>
<protein>
    <submittedName>
        <fullName evidence="1">Uncharacterized protein</fullName>
    </submittedName>
</protein>
<organism evidence="1 2">
    <name type="scientific">Floridaenema evergladense BLCC-F167</name>
    <dbReference type="NCBI Taxonomy" id="3153639"/>
    <lineage>
        <taxon>Bacteria</taxon>
        <taxon>Bacillati</taxon>
        <taxon>Cyanobacteriota</taxon>
        <taxon>Cyanophyceae</taxon>
        <taxon>Oscillatoriophycideae</taxon>
        <taxon>Aerosakkonematales</taxon>
        <taxon>Aerosakkonemataceae</taxon>
        <taxon>Floridanema</taxon>
        <taxon>Floridanema evergladense</taxon>
    </lineage>
</organism>
<dbReference type="EMBL" id="JBHFNT010000327">
    <property type="protein sequence ID" value="MFB2839822.1"/>
    <property type="molecule type" value="Genomic_DNA"/>
</dbReference>
<evidence type="ECO:0000313" key="2">
    <source>
        <dbReference type="Proteomes" id="UP001576780"/>
    </source>
</evidence>
<keyword evidence="2" id="KW-1185">Reference proteome</keyword>
<comment type="caution">
    <text evidence="1">The sequence shown here is derived from an EMBL/GenBank/DDBJ whole genome shotgun (WGS) entry which is preliminary data.</text>
</comment>